<keyword evidence="2" id="KW-1185">Reference proteome</keyword>
<evidence type="ECO:0000313" key="1">
    <source>
        <dbReference type="EnsemblPlants" id="LPERR10G10410.1"/>
    </source>
</evidence>
<organism evidence="1 2">
    <name type="scientific">Leersia perrieri</name>
    <dbReference type="NCBI Taxonomy" id="77586"/>
    <lineage>
        <taxon>Eukaryota</taxon>
        <taxon>Viridiplantae</taxon>
        <taxon>Streptophyta</taxon>
        <taxon>Embryophyta</taxon>
        <taxon>Tracheophyta</taxon>
        <taxon>Spermatophyta</taxon>
        <taxon>Magnoliopsida</taxon>
        <taxon>Liliopsida</taxon>
        <taxon>Poales</taxon>
        <taxon>Poaceae</taxon>
        <taxon>BOP clade</taxon>
        <taxon>Oryzoideae</taxon>
        <taxon>Oryzeae</taxon>
        <taxon>Oryzinae</taxon>
        <taxon>Leersia</taxon>
    </lineage>
</organism>
<dbReference type="SUPFAM" id="SSF50494">
    <property type="entry name" value="Trypsin-like serine proteases"/>
    <property type="match status" value="2"/>
</dbReference>
<accession>A0A0D9XKW3</accession>
<dbReference type="PANTHER" id="PTHR18868">
    <property type="entry name" value="OS07G0665300 PROTEIN-RELATED"/>
    <property type="match status" value="1"/>
</dbReference>
<dbReference type="InterPro" id="IPR009003">
    <property type="entry name" value="Peptidase_S1_PA"/>
</dbReference>
<reference evidence="1 2" key="1">
    <citation type="submission" date="2012-08" db="EMBL/GenBank/DDBJ databases">
        <title>Oryza genome evolution.</title>
        <authorList>
            <person name="Wing R.A."/>
        </authorList>
    </citation>
    <scope>NUCLEOTIDE SEQUENCE</scope>
</reference>
<dbReference type="eggNOG" id="KOG0017">
    <property type="taxonomic scope" value="Eukaryota"/>
</dbReference>
<evidence type="ECO:0000313" key="2">
    <source>
        <dbReference type="Proteomes" id="UP000032180"/>
    </source>
</evidence>
<reference evidence="2" key="2">
    <citation type="submission" date="2013-12" db="EMBL/GenBank/DDBJ databases">
        <authorList>
            <person name="Yu Y."/>
            <person name="Lee S."/>
            <person name="de Baynast K."/>
            <person name="Wissotski M."/>
            <person name="Liu L."/>
            <person name="Talag J."/>
            <person name="Goicoechea J."/>
            <person name="Angelova A."/>
            <person name="Jetty R."/>
            <person name="Kudrna D."/>
            <person name="Golser W."/>
            <person name="Rivera L."/>
            <person name="Zhang J."/>
            <person name="Wing R."/>
        </authorList>
    </citation>
    <scope>NUCLEOTIDE SEQUENCE</scope>
</reference>
<dbReference type="HOGENOM" id="CLU_022970_3_1_1"/>
<dbReference type="Proteomes" id="UP000032180">
    <property type="component" value="Chromosome 10"/>
</dbReference>
<protein>
    <submittedName>
        <fullName evidence="1">Uncharacterized protein</fullName>
    </submittedName>
</protein>
<dbReference type="Gramene" id="LPERR10G10410.1">
    <property type="protein sequence ID" value="LPERR10G10410.1"/>
    <property type="gene ID" value="LPERR10G10410"/>
</dbReference>
<reference evidence="1" key="3">
    <citation type="submission" date="2015-04" db="UniProtKB">
        <authorList>
            <consortium name="EnsemblPlants"/>
        </authorList>
    </citation>
    <scope>IDENTIFICATION</scope>
</reference>
<dbReference type="STRING" id="77586.A0A0D9XKW3"/>
<dbReference type="AlphaFoldDB" id="A0A0D9XKW3"/>
<proteinExistence type="predicted"/>
<dbReference type="PANTHER" id="PTHR18868:SF28">
    <property type="entry name" value="PEPTIDASE S1 DOMAIN-CONTAINING PROTEIN"/>
    <property type="match status" value="1"/>
</dbReference>
<sequence length="375" mass="41629">MLFACSGIPLPGGRTKQILTRFVTSAYLVREFMDKRNRDDKLKVAVRLPNGEITYGLLGLYDDDIAIVTCCGFKPVREIDFTATSSISDSSYLRLAGRAFHSSALMAMNGLPCGEHGKTWSPCQNTSSISMAVLGGPLLGDDQRLVGMNFSLCASDDGTVTYEYLAMELLHERLTHFGISEQPDFRGYSLPKGVSSIVPSGSNDPIALVFLKDIYELRSYGYPMPPPLVLEFNGALCDTFEDSFGTIFVWKGYPFGRQGVWEELPRKVVTDISRRVVSLASFKDDYARSFACTGLIIKWHGCKSTVILTSASLVSRHDGIGNLKIEVFLPPKQRGIGKLVFFDLHYNIAVVRLEKNFNAVCPEDIFSETTQRHLK</sequence>
<name>A0A0D9XKW3_9ORYZ</name>
<dbReference type="EnsemblPlants" id="LPERR10G10410.1">
    <property type="protein sequence ID" value="LPERR10G10410.1"/>
    <property type="gene ID" value="LPERR10G10410"/>
</dbReference>